<evidence type="ECO:0008006" key="3">
    <source>
        <dbReference type="Google" id="ProtNLM"/>
    </source>
</evidence>
<dbReference type="AlphaFoldDB" id="A0A0F9CSL2"/>
<keyword evidence="1" id="KW-1133">Transmembrane helix</keyword>
<accession>A0A0F9CSL2</accession>
<keyword evidence="1" id="KW-0812">Transmembrane</keyword>
<organism evidence="2">
    <name type="scientific">marine sediment metagenome</name>
    <dbReference type="NCBI Taxonomy" id="412755"/>
    <lineage>
        <taxon>unclassified sequences</taxon>
        <taxon>metagenomes</taxon>
        <taxon>ecological metagenomes</taxon>
    </lineage>
</organism>
<proteinExistence type="predicted"/>
<sequence>MIGFVISLILAISSLLLGIALIFRKVKPNHFYGFRVSKFVFKSDDIWYEVNAKGGMHLIIIGGILMIIASLALVYINDNILQGIFVFITLLILALGLILSLIITYNLSHILAKEKGLK</sequence>
<feature type="transmembrane region" description="Helical" evidence="1">
    <location>
        <begin position="58"/>
        <end position="77"/>
    </location>
</feature>
<dbReference type="Pfam" id="PF13630">
    <property type="entry name" value="SdpI"/>
    <property type="match status" value="1"/>
</dbReference>
<comment type="caution">
    <text evidence="2">The sequence shown here is derived from an EMBL/GenBank/DDBJ whole genome shotgun (WGS) entry which is preliminary data.</text>
</comment>
<gene>
    <name evidence="2" type="ORF">LCGC14_2287980</name>
</gene>
<name>A0A0F9CSL2_9ZZZZ</name>
<evidence type="ECO:0000256" key="1">
    <source>
        <dbReference type="SAM" id="Phobius"/>
    </source>
</evidence>
<feature type="transmembrane region" description="Helical" evidence="1">
    <location>
        <begin position="83"/>
        <end position="108"/>
    </location>
</feature>
<reference evidence="2" key="1">
    <citation type="journal article" date="2015" name="Nature">
        <title>Complex archaea that bridge the gap between prokaryotes and eukaryotes.</title>
        <authorList>
            <person name="Spang A."/>
            <person name="Saw J.H."/>
            <person name="Jorgensen S.L."/>
            <person name="Zaremba-Niedzwiedzka K."/>
            <person name="Martijn J."/>
            <person name="Lind A.E."/>
            <person name="van Eijk R."/>
            <person name="Schleper C."/>
            <person name="Guy L."/>
            <person name="Ettema T.J."/>
        </authorList>
    </citation>
    <scope>NUCLEOTIDE SEQUENCE</scope>
</reference>
<dbReference type="EMBL" id="LAZR01031982">
    <property type="protein sequence ID" value="KKL52189.1"/>
    <property type="molecule type" value="Genomic_DNA"/>
</dbReference>
<feature type="transmembrane region" description="Helical" evidence="1">
    <location>
        <begin position="6"/>
        <end position="23"/>
    </location>
</feature>
<evidence type="ECO:0000313" key="2">
    <source>
        <dbReference type="EMBL" id="KKL52189.1"/>
    </source>
</evidence>
<dbReference type="InterPro" id="IPR025962">
    <property type="entry name" value="SdpI/YhfL"/>
</dbReference>
<protein>
    <recommendedName>
        <fullName evidence="3">SdpI/YhfL protein family</fullName>
    </recommendedName>
</protein>
<keyword evidence="1" id="KW-0472">Membrane</keyword>